<dbReference type="PANTHER" id="PTHR43356:SF2">
    <property type="entry name" value="PHOSPHATE ACETYLTRANSFERASE"/>
    <property type="match status" value="1"/>
</dbReference>
<evidence type="ECO:0000259" key="3">
    <source>
        <dbReference type="Pfam" id="PF01515"/>
    </source>
</evidence>
<feature type="domain" description="Phosphate acetyl/butaryl transferase" evidence="3">
    <location>
        <begin position="182"/>
        <end position="397"/>
    </location>
</feature>
<reference evidence="4 5" key="1">
    <citation type="journal article" date="2008" name="BMC Genomics">
        <title>Complete genome of Phenylobacterium zucineum - a novel facultative intracellular bacterium isolated from human erythroleukemia cell line K562.</title>
        <authorList>
            <person name="Luo Y."/>
            <person name="Xu X."/>
            <person name="Ding Z."/>
            <person name="Liu Z."/>
            <person name="Zhang B."/>
            <person name="Yan Z."/>
            <person name="Sun J."/>
            <person name="Hu S."/>
            <person name="Hu X."/>
        </authorList>
    </citation>
    <scope>NUCLEOTIDE SEQUENCE [LARGE SCALE GENOMIC DNA]</scope>
    <source>
        <strain evidence="5">HLK1</strain>
        <plasmid evidence="5">HLK1</plasmid>
        <plasmid evidence="5">Plasmid pHLK1</plasmid>
    </source>
</reference>
<keyword evidence="2" id="KW-0012">Acyltransferase</keyword>
<accession>B4RI49</accession>
<dbReference type="KEGG" id="pzu:PHZ_p0081"/>
<evidence type="ECO:0000256" key="2">
    <source>
        <dbReference type="ARBA" id="ARBA00023315"/>
    </source>
</evidence>
<dbReference type="AlphaFoldDB" id="B4RI49"/>
<dbReference type="RefSeq" id="WP_012520324.1">
    <property type="nucleotide sequence ID" value="NC_011143.1"/>
</dbReference>
<name>B4RI49_PHEZH</name>
<keyword evidence="1 4" id="KW-0808">Transferase</keyword>
<dbReference type="eggNOG" id="COG0280">
    <property type="taxonomic scope" value="Bacteria"/>
</dbReference>
<keyword evidence="4" id="KW-0614">Plasmid</keyword>
<dbReference type="NCBIfam" id="NF006045">
    <property type="entry name" value="PRK08190.1"/>
    <property type="match status" value="1"/>
</dbReference>
<dbReference type="SUPFAM" id="SSF53659">
    <property type="entry name" value="Isocitrate/Isopropylmalate dehydrogenase-like"/>
    <property type="match status" value="1"/>
</dbReference>
<organism evidence="4 5">
    <name type="scientific">Phenylobacterium zucineum (strain HLK1)</name>
    <dbReference type="NCBI Taxonomy" id="450851"/>
    <lineage>
        <taxon>Bacteria</taxon>
        <taxon>Pseudomonadati</taxon>
        <taxon>Pseudomonadota</taxon>
        <taxon>Alphaproteobacteria</taxon>
        <taxon>Caulobacterales</taxon>
        <taxon>Caulobacteraceae</taxon>
        <taxon>Phenylobacterium</taxon>
    </lineage>
</organism>
<dbReference type="InterPro" id="IPR050500">
    <property type="entry name" value="Phos_Acetyltrans/Butyryltrans"/>
</dbReference>
<dbReference type="EMBL" id="CP000748">
    <property type="protein sequence ID" value="ACG80024.1"/>
    <property type="molecule type" value="Genomic_DNA"/>
</dbReference>
<dbReference type="GO" id="GO:0016746">
    <property type="term" value="F:acyltransferase activity"/>
    <property type="evidence" value="ECO:0007669"/>
    <property type="project" value="UniProtKB-KW"/>
</dbReference>
<proteinExistence type="predicted"/>
<dbReference type="Pfam" id="PF01515">
    <property type="entry name" value="PTA_PTB"/>
    <property type="match status" value="1"/>
</dbReference>
<dbReference type="HOGENOM" id="CLU_056531_1_0_5"/>
<dbReference type="NCBIfam" id="NF008852">
    <property type="entry name" value="PRK11890.1"/>
    <property type="match status" value="1"/>
</dbReference>
<dbReference type="PANTHER" id="PTHR43356">
    <property type="entry name" value="PHOSPHATE ACETYLTRANSFERASE"/>
    <property type="match status" value="1"/>
</dbReference>
<sequence>MIRRYRRQSGYDYYVTASPGLEARLPRPLPIGGLGFATYEAAHLFSQGLAAAQAVDTLYVTFSPPEHAGHWPALALSPIHPCEADNLFEADPEAETEAVQPPPSQWLDALLERCAGKPPVPTAVAHPCDATSLGAALEAAQRGFITPLLVGPEGKIRRAAEAAGADLHGVQIIPEPHSHAAAAQAVALVRAGQAQLLMKGSLHTEELMHAVLDPARGLRTERRVSHVYIVEAPAYPRPLLITDAAINISPSLEDKRDIVQNAIDLAHVMGIRTPRVAVLSAVETVNAKIQSTLDAAALCKMADRGQISGALIDGPLAFDNAISPQAAQDKGIRSAVAGRADILVTPDLVSGNVLAKQLFFLAGAEAAGVALGARVPIILTSRADAERTRVASCAVAALMASEGAQP</sequence>
<gene>
    <name evidence="4" type="ordered locus">PHZ_p0081</name>
</gene>
<evidence type="ECO:0000256" key="1">
    <source>
        <dbReference type="ARBA" id="ARBA00022679"/>
    </source>
</evidence>
<protein>
    <submittedName>
        <fullName evidence="4">Phosphate acetyl/butaryl transferase:MaoC-like dehydratase</fullName>
    </submittedName>
</protein>
<keyword evidence="5" id="KW-1185">Reference proteome</keyword>
<dbReference type="InterPro" id="IPR002505">
    <property type="entry name" value="PTA_PTB"/>
</dbReference>
<dbReference type="Gene3D" id="3.40.718.10">
    <property type="entry name" value="Isopropylmalate Dehydrogenase"/>
    <property type="match status" value="1"/>
</dbReference>
<geneLocation type="plasmid" evidence="5">
    <name>pHLK1</name>
</geneLocation>
<evidence type="ECO:0000313" key="5">
    <source>
        <dbReference type="Proteomes" id="UP000001868"/>
    </source>
</evidence>
<evidence type="ECO:0000313" key="4">
    <source>
        <dbReference type="EMBL" id="ACG80024.1"/>
    </source>
</evidence>
<dbReference type="Proteomes" id="UP000001868">
    <property type="component" value="Plasmid pHLK1"/>
</dbReference>
<dbReference type="OrthoDB" id="9800237at2"/>